<evidence type="ECO:0000313" key="2">
    <source>
        <dbReference type="EMBL" id="CDM56270.1"/>
    </source>
</evidence>
<feature type="compositionally biased region" description="Basic and acidic residues" evidence="1">
    <location>
        <begin position="56"/>
        <end position="70"/>
    </location>
</feature>
<dbReference type="EMBL" id="HG916852">
    <property type="protein sequence ID" value="CDM56270.1"/>
    <property type="molecule type" value="Genomic_DNA"/>
</dbReference>
<sequence length="70" mass="7660">MAKWKKAFPHVSLEAELWGLDEWAVAQGNNWFNAVSGALAKKERSAVERANAAAAIRDKGGGSRRPDPRI</sequence>
<keyword evidence="3" id="KW-1185">Reference proteome</keyword>
<evidence type="ECO:0000256" key="1">
    <source>
        <dbReference type="SAM" id="MobiDB-lite"/>
    </source>
</evidence>
<gene>
    <name evidence="2" type="ORF">LPU83_0588</name>
</gene>
<dbReference type="RefSeq" id="WP_024318365.1">
    <property type="nucleotide sequence ID" value="NZ_ATTO01000085.1"/>
</dbReference>
<evidence type="ECO:0000313" key="3">
    <source>
        <dbReference type="Proteomes" id="UP000019443"/>
    </source>
</evidence>
<dbReference type="AlphaFoldDB" id="W6R7A3"/>
<protein>
    <submittedName>
        <fullName evidence="2">Uncharacterized protein</fullName>
    </submittedName>
</protein>
<feature type="region of interest" description="Disordered" evidence="1">
    <location>
        <begin position="51"/>
        <end position="70"/>
    </location>
</feature>
<dbReference type="HOGENOM" id="CLU_2755145_0_0_5"/>
<reference evidence="2" key="1">
    <citation type="submission" date="2013-11" db="EMBL/GenBank/DDBJ databases">
        <title>Draft genome sequence of the broad-host-range Rhizobium sp. LPU83 strain, a member of the low-genetic diversity Oregon-like Rhizobium sp. group.</title>
        <authorList>
            <person name="Wibberg D."/>
            <person name="Puehler A."/>
            <person name="Schlueter A."/>
        </authorList>
    </citation>
    <scope>NUCLEOTIDE SEQUENCE [LARGE SCALE GENOMIC DNA]</scope>
    <source>
        <strain evidence="2">LPU83</strain>
    </source>
</reference>
<dbReference type="KEGG" id="rhl:LPU83_0588"/>
<accession>W6R7A3</accession>
<dbReference type="Proteomes" id="UP000019443">
    <property type="component" value="Chromosome"/>
</dbReference>
<dbReference type="PATRIC" id="fig|348824.6.peg.629"/>
<organism evidence="2 3">
    <name type="scientific">Rhizobium favelukesii</name>
    <dbReference type="NCBI Taxonomy" id="348824"/>
    <lineage>
        <taxon>Bacteria</taxon>
        <taxon>Pseudomonadati</taxon>
        <taxon>Pseudomonadota</taxon>
        <taxon>Alphaproteobacteria</taxon>
        <taxon>Hyphomicrobiales</taxon>
        <taxon>Rhizobiaceae</taxon>
        <taxon>Rhizobium/Agrobacterium group</taxon>
        <taxon>Rhizobium</taxon>
    </lineage>
</organism>
<name>W6R7A3_9HYPH</name>
<proteinExistence type="predicted"/>